<name>A0AAE0G2S6_9CHLO</name>
<keyword evidence="2" id="KW-1185">Reference proteome</keyword>
<organism evidence="1 2">
    <name type="scientific">Cymbomonas tetramitiformis</name>
    <dbReference type="NCBI Taxonomy" id="36881"/>
    <lineage>
        <taxon>Eukaryota</taxon>
        <taxon>Viridiplantae</taxon>
        <taxon>Chlorophyta</taxon>
        <taxon>Pyramimonadophyceae</taxon>
        <taxon>Pyramimonadales</taxon>
        <taxon>Pyramimonadaceae</taxon>
        <taxon>Cymbomonas</taxon>
    </lineage>
</organism>
<accession>A0AAE0G2S6</accession>
<protein>
    <submittedName>
        <fullName evidence="1">Uncharacterized protein</fullName>
    </submittedName>
</protein>
<evidence type="ECO:0000313" key="1">
    <source>
        <dbReference type="EMBL" id="KAK3270293.1"/>
    </source>
</evidence>
<comment type="caution">
    <text evidence="1">The sequence shown here is derived from an EMBL/GenBank/DDBJ whole genome shotgun (WGS) entry which is preliminary data.</text>
</comment>
<sequence>MESDDSEDDAMNVQEELRQLRTEIDKAVTFAESDVPIGFVARVTVPTDEFPGGVDIVPVRHTMPSSVSLGAPISAVNFSLETAEESFVELEEKSELSQLDVLFMESEEVEFPPSINLRETAPVVGCGAPPFGLRPNFLMLACRMGLLCFGIAGVTAGLGDVIDNSDGNYVTEDPVKW</sequence>
<reference evidence="1 2" key="1">
    <citation type="journal article" date="2015" name="Genome Biol. Evol.">
        <title>Comparative Genomics of a Bacterivorous Green Alga Reveals Evolutionary Causalities and Consequences of Phago-Mixotrophic Mode of Nutrition.</title>
        <authorList>
            <person name="Burns J.A."/>
            <person name="Paasch A."/>
            <person name="Narechania A."/>
            <person name="Kim E."/>
        </authorList>
    </citation>
    <scope>NUCLEOTIDE SEQUENCE [LARGE SCALE GENOMIC DNA]</scope>
    <source>
        <strain evidence="1 2">PLY_AMNH</strain>
    </source>
</reference>
<dbReference type="Proteomes" id="UP001190700">
    <property type="component" value="Unassembled WGS sequence"/>
</dbReference>
<dbReference type="EMBL" id="LGRX02010487">
    <property type="protein sequence ID" value="KAK3270293.1"/>
    <property type="molecule type" value="Genomic_DNA"/>
</dbReference>
<evidence type="ECO:0000313" key="2">
    <source>
        <dbReference type="Proteomes" id="UP001190700"/>
    </source>
</evidence>
<dbReference type="AlphaFoldDB" id="A0AAE0G2S6"/>
<proteinExistence type="predicted"/>
<gene>
    <name evidence="1" type="ORF">CYMTET_21301</name>
</gene>